<dbReference type="Proteomes" id="UP000066624">
    <property type="component" value="Chromosome"/>
</dbReference>
<sequence length="776" mass="83528">MKLRLLLLLAGLILGQQMASAQAGTQAWQLLPAEQRSGVTSMVLQLPEGSYTAIDAALENLHRSDTWTLPLPGGDRLELQVVDRLRQGTEVVTIQARGQSGAHAHLTIGPTGLFGHIGSSEGRYQVLSDAAGSWLIHLDDPRIRVDSHCPVEGHAHASTAAGADPRGAGTLDQIDVALLYSPEISERYPGLLLDTRLSHLMAVANQAMVDSQVDIVFRTVHQEEVPTPGSPSIFLALDNMAAGLRGEPADVFTGIDALREEHGADLVIFVWPHDIETRGACGVAFLPEQDEVSGEWIDTRGVHVTNDGISNWSVCSDAVMTHEFGHNLGSVHQRFSPDEAGYNFAHVVPDVLNTVMGSFGSANRNRYLRMSVFSNPDISCGGAPCGSMVPGQEANAALTLNDFSSIVAGYAAPVYPGISDRPAPSNPDSDGDNSDDWTDPFPFDPFNGMAPPPPDPPGFVAPPLFDGSSIEHYELLVASSGSDQVHSWHMDGSWQGRVIQAERLPFPDERPALSEFTRLLVGADGSIYMTASASVRRFDRVSGAEFDVFLDSQPPFSSPGSLTDGFPRTMRFNEDQSQLVVLGNQTVQTYDAVGNLIGFFGGLPLAEDPINATFDVRPRDLAFHPSGKRYVIDDAESRILIFSSSSFEDYTGDLVTGHSLIGDPWAMVMGEDEHLYLANGDNDNVLRISTLDGSVEVLIPAGAGGLDFARDLAFGPDGLLYVLSRGNSAVLRFDPNTGDFVDAFVPAGHPGLDQAQSLAFALRIDADIFRDRFELD</sequence>
<dbReference type="STRING" id="1579979.WM2015_2774"/>
<dbReference type="Pfam" id="PF13583">
    <property type="entry name" value="Reprolysin_4"/>
    <property type="match status" value="1"/>
</dbReference>
<feature type="signal peptide" evidence="2">
    <location>
        <begin position="1"/>
        <end position="21"/>
    </location>
</feature>
<keyword evidence="4" id="KW-1185">Reference proteome</keyword>
<evidence type="ECO:0000313" key="4">
    <source>
        <dbReference type="Proteomes" id="UP000066624"/>
    </source>
</evidence>
<dbReference type="EMBL" id="CP012154">
    <property type="protein sequence ID" value="AKS43131.1"/>
    <property type="molecule type" value="Genomic_DNA"/>
</dbReference>
<evidence type="ECO:0000256" key="2">
    <source>
        <dbReference type="SAM" id="SignalP"/>
    </source>
</evidence>
<dbReference type="RefSeq" id="WP_049726640.1">
    <property type="nucleotide sequence ID" value="NZ_CP012154.1"/>
</dbReference>
<accession>A0A0K0XZT5</accession>
<gene>
    <name evidence="3" type="ORF">WM2015_2774</name>
</gene>
<feature type="compositionally biased region" description="Acidic residues" evidence="1">
    <location>
        <begin position="429"/>
        <end position="438"/>
    </location>
</feature>
<dbReference type="InterPro" id="IPR024079">
    <property type="entry name" value="MetalloPept_cat_dom_sf"/>
</dbReference>
<evidence type="ECO:0000256" key="1">
    <source>
        <dbReference type="SAM" id="MobiDB-lite"/>
    </source>
</evidence>
<protein>
    <submittedName>
        <fullName evidence="3">Uncharacterized protein</fullName>
    </submittedName>
</protein>
<organism evidence="3 4">
    <name type="scientific">Wenzhouxiangella marina</name>
    <dbReference type="NCBI Taxonomy" id="1579979"/>
    <lineage>
        <taxon>Bacteria</taxon>
        <taxon>Pseudomonadati</taxon>
        <taxon>Pseudomonadota</taxon>
        <taxon>Gammaproteobacteria</taxon>
        <taxon>Chromatiales</taxon>
        <taxon>Wenzhouxiangellaceae</taxon>
        <taxon>Wenzhouxiangella</taxon>
    </lineage>
</organism>
<evidence type="ECO:0000313" key="3">
    <source>
        <dbReference type="EMBL" id="AKS43131.1"/>
    </source>
</evidence>
<dbReference type="SUPFAM" id="SSF101898">
    <property type="entry name" value="NHL repeat"/>
    <property type="match status" value="1"/>
</dbReference>
<dbReference type="Gene3D" id="2.120.10.30">
    <property type="entry name" value="TolB, C-terminal domain"/>
    <property type="match status" value="1"/>
</dbReference>
<keyword evidence="2" id="KW-0732">Signal</keyword>
<dbReference type="OrthoDB" id="9790784at2"/>
<reference evidence="3 4" key="1">
    <citation type="submission" date="2015-07" db="EMBL/GenBank/DDBJ databases">
        <authorList>
            <person name="Noorani M."/>
        </authorList>
    </citation>
    <scope>NUCLEOTIDE SEQUENCE [LARGE SCALE GENOMIC DNA]</scope>
    <source>
        <strain evidence="3 4">KCTC 42284</strain>
    </source>
</reference>
<dbReference type="AlphaFoldDB" id="A0A0K0XZT5"/>
<dbReference type="SUPFAM" id="SSF55486">
    <property type="entry name" value="Metalloproteases ('zincins'), catalytic domain"/>
    <property type="match status" value="1"/>
</dbReference>
<dbReference type="KEGG" id="wma:WM2015_2774"/>
<dbReference type="Gene3D" id="3.40.390.10">
    <property type="entry name" value="Collagenase (Catalytic Domain)"/>
    <property type="match status" value="1"/>
</dbReference>
<name>A0A0K0XZT5_9GAMM</name>
<feature type="chain" id="PRO_5043870366" evidence="2">
    <location>
        <begin position="22"/>
        <end position="776"/>
    </location>
</feature>
<proteinExistence type="predicted"/>
<dbReference type="GO" id="GO:0008237">
    <property type="term" value="F:metallopeptidase activity"/>
    <property type="evidence" value="ECO:0007669"/>
    <property type="project" value="InterPro"/>
</dbReference>
<feature type="region of interest" description="Disordered" evidence="1">
    <location>
        <begin position="417"/>
        <end position="454"/>
    </location>
</feature>
<feature type="compositionally biased region" description="Low complexity" evidence="1">
    <location>
        <begin position="439"/>
        <end position="449"/>
    </location>
</feature>
<dbReference type="InterPro" id="IPR011042">
    <property type="entry name" value="6-blade_b-propeller_TolB-like"/>
</dbReference>